<keyword evidence="6 7" id="KW-0408">Iron</keyword>
<dbReference type="GO" id="GO:0016705">
    <property type="term" value="F:oxidoreductase activity, acting on paired donors, with incorporation or reduction of molecular oxygen"/>
    <property type="evidence" value="ECO:0007669"/>
    <property type="project" value="InterPro"/>
</dbReference>
<gene>
    <name evidence="9" type="ORF">B0I36DRAFT_236866</name>
</gene>
<dbReference type="RefSeq" id="XP_046017470.1">
    <property type="nucleotide sequence ID" value="XM_046149495.1"/>
</dbReference>
<dbReference type="GO" id="GO:0005506">
    <property type="term" value="F:iron ion binding"/>
    <property type="evidence" value="ECO:0007669"/>
    <property type="project" value="InterPro"/>
</dbReference>
<feature type="non-terminal residue" evidence="9">
    <location>
        <position position="1"/>
    </location>
</feature>
<proteinExistence type="inferred from homology"/>
<keyword evidence="4 7" id="KW-0479">Metal-binding</keyword>
<dbReference type="InterPro" id="IPR017972">
    <property type="entry name" value="Cyt_P450_CS"/>
</dbReference>
<dbReference type="PRINTS" id="PR00463">
    <property type="entry name" value="EP450I"/>
</dbReference>
<dbReference type="InterPro" id="IPR001128">
    <property type="entry name" value="Cyt_P450"/>
</dbReference>
<dbReference type="AlphaFoldDB" id="A0A9P8YI30"/>
<evidence type="ECO:0000256" key="3">
    <source>
        <dbReference type="ARBA" id="ARBA00022617"/>
    </source>
</evidence>
<organism evidence="9 10">
    <name type="scientific">Microdochium trichocladiopsis</name>
    <dbReference type="NCBI Taxonomy" id="1682393"/>
    <lineage>
        <taxon>Eukaryota</taxon>
        <taxon>Fungi</taxon>
        <taxon>Dikarya</taxon>
        <taxon>Ascomycota</taxon>
        <taxon>Pezizomycotina</taxon>
        <taxon>Sordariomycetes</taxon>
        <taxon>Xylariomycetidae</taxon>
        <taxon>Xylariales</taxon>
        <taxon>Microdochiaceae</taxon>
        <taxon>Microdochium</taxon>
    </lineage>
</organism>
<dbReference type="InterPro" id="IPR002401">
    <property type="entry name" value="Cyt_P450_E_grp-I"/>
</dbReference>
<evidence type="ECO:0000256" key="8">
    <source>
        <dbReference type="RuleBase" id="RU000461"/>
    </source>
</evidence>
<feature type="binding site" description="axial binding residue" evidence="7">
    <location>
        <position position="409"/>
    </location>
    <ligand>
        <name>heme</name>
        <dbReference type="ChEBI" id="CHEBI:30413"/>
    </ligand>
    <ligandPart>
        <name>Fe</name>
        <dbReference type="ChEBI" id="CHEBI:18248"/>
    </ligandPart>
</feature>
<dbReference type="Pfam" id="PF00067">
    <property type="entry name" value="p450"/>
    <property type="match status" value="1"/>
</dbReference>
<keyword evidence="8" id="KW-0503">Monooxygenase</keyword>
<evidence type="ECO:0000256" key="2">
    <source>
        <dbReference type="ARBA" id="ARBA00010617"/>
    </source>
</evidence>
<dbReference type="PRINTS" id="PR00385">
    <property type="entry name" value="P450"/>
</dbReference>
<evidence type="ECO:0000256" key="5">
    <source>
        <dbReference type="ARBA" id="ARBA00023002"/>
    </source>
</evidence>
<dbReference type="SUPFAM" id="SSF48264">
    <property type="entry name" value="Cytochrome P450"/>
    <property type="match status" value="1"/>
</dbReference>
<comment type="caution">
    <text evidence="9">The sequence shown here is derived from an EMBL/GenBank/DDBJ whole genome shotgun (WGS) entry which is preliminary data.</text>
</comment>
<sequence length="474" mass="53901">FRLYYGPLQRVPGPWYTNLTTMVYIFHTLRGNGPRYVDELHKIYGPVLRLGPDKVDTTEIEGVKKIHRVKADYLKTSFYQGVPPGKEHMLNTQDRAFHRRHRKLLSAPLSENGLRSKVPQIEAQVRLAIKRMGDEMRTRGAIDVYQWWMFMTTDVIGELTFGDSFNMLESGKINTYIQDLQFAGKLVSIAAHFLVLTTFLTHTRLPFVSNSWNDRSERMRSYAESQIGKLKSRLENGQEDGEKYLMGRLLQGQTVDGEGLSDKEISDDAELYIVAGSDTTSNSLTYITWALCKNSKLRERLVQELSSLPSSFTDSDLKQLKFLNQCIHEGLRCYPVVPGGLSHYVPKEGTSFGGYWVPGGVTVTTQNWSLHRNPDIFPDPDRFDPSRWDRVTQDMKDSWMPFGGGSRNCIGMHLAYIELRLGIAHFFRAFPNAKVSTLEGMSDDDMKLALHFISSPQYHRCLIDAAAQSSCSSI</sequence>
<comment type="similarity">
    <text evidence="2 8">Belongs to the cytochrome P450 family.</text>
</comment>
<reference evidence="9" key="1">
    <citation type="journal article" date="2021" name="Nat. Commun.">
        <title>Genetic determinants of endophytism in the Arabidopsis root mycobiome.</title>
        <authorList>
            <person name="Mesny F."/>
            <person name="Miyauchi S."/>
            <person name="Thiergart T."/>
            <person name="Pickel B."/>
            <person name="Atanasova L."/>
            <person name="Karlsson M."/>
            <person name="Huettel B."/>
            <person name="Barry K.W."/>
            <person name="Haridas S."/>
            <person name="Chen C."/>
            <person name="Bauer D."/>
            <person name="Andreopoulos W."/>
            <person name="Pangilinan J."/>
            <person name="LaButti K."/>
            <person name="Riley R."/>
            <person name="Lipzen A."/>
            <person name="Clum A."/>
            <person name="Drula E."/>
            <person name="Henrissat B."/>
            <person name="Kohler A."/>
            <person name="Grigoriev I.V."/>
            <person name="Martin F.M."/>
            <person name="Hacquard S."/>
        </authorList>
    </citation>
    <scope>NUCLEOTIDE SEQUENCE</scope>
    <source>
        <strain evidence="9">MPI-CAGE-CH-0230</strain>
    </source>
</reference>
<evidence type="ECO:0000313" key="9">
    <source>
        <dbReference type="EMBL" id="KAH7038349.1"/>
    </source>
</evidence>
<dbReference type="OrthoDB" id="1470350at2759"/>
<dbReference type="CDD" id="cd11059">
    <property type="entry name" value="CYP_fungal"/>
    <property type="match status" value="1"/>
</dbReference>
<dbReference type="InterPro" id="IPR050121">
    <property type="entry name" value="Cytochrome_P450_monoxygenase"/>
</dbReference>
<keyword evidence="10" id="KW-1185">Reference proteome</keyword>
<name>A0A9P8YI30_9PEZI</name>
<evidence type="ECO:0000256" key="1">
    <source>
        <dbReference type="ARBA" id="ARBA00001971"/>
    </source>
</evidence>
<protein>
    <submittedName>
        <fullName evidence="9">Cytochrome P450 CYP684A2</fullName>
    </submittedName>
</protein>
<dbReference type="PANTHER" id="PTHR24305:SF96">
    <property type="entry name" value="CYTOCHROME P450 MONOOXYGENASE STCB-RELATED"/>
    <property type="match status" value="1"/>
</dbReference>
<dbReference type="InterPro" id="IPR036396">
    <property type="entry name" value="Cyt_P450_sf"/>
</dbReference>
<dbReference type="PROSITE" id="PS00086">
    <property type="entry name" value="CYTOCHROME_P450"/>
    <property type="match status" value="1"/>
</dbReference>
<evidence type="ECO:0000256" key="7">
    <source>
        <dbReference type="PIRSR" id="PIRSR602401-1"/>
    </source>
</evidence>
<dbReference type="EMBL" id="JAGTJQ010000002">
    <property type="protein sequence ID" value="KAH7038349.1"/>
    <property type="molecule type" value="Genomic_DNA"/>
</dbReference>
<accession>A0A9P8YI30</accession>
<comment type="cofactor">
    <cofactor evidence="1 7">
        <name>heme</name>
        <dbReference type="ChEBI" id="CHEBI:30413"/>
    </cofactor>
</comment>
<keyword evidence="3 7" id="KW-0349">Heme</keyword>
<evidence type="ECO:0000313" key="10">
    <source>
        <dbReference type="Proteomes" id="UP000756346"/>
    </source>
</evidence>
<dbReference type="Gene3D" id="1.10.630.10">
    <property type="entry name" value="Cytochrome P450"/>
    <property type="match status" value="1"/>
</dbReference>
<evidence type="ECO:0000256" key="4">
    <source>
        <dbReference type="ARBA" id="ARBA00022723"/>
    </source>
</evidence>
<keyword evidence="5 8" id="KW-0560">Oxidoreductase</keyword>
<dbReference type="GeneID" id="70179041"/>
<dbReference type="PANTHER" id="PTHR24305">
    <property type="entry name" value="CYTOCHROME P450"/>
    <property type="match status" value="1"/>
</dbReference>
<evidence type="ECO:0000256" key="6">
    <source>
        <dbReference type="ARBA" id="ARBA00023004"/>
    </source>
</evidence>
<dbReference type="GO" id="GO:0004497">
    <property type="term" value="F:monooxygenase activity"/>
    <property type="evidence" value="ECO:0007669"/>
    <property type="project" value="UniProtKB-KW"/>
</dbReference>
<dbReference type="GO" id="GO:0020037">
    <property type="term" value="F:heme binding"/>
    <property type="evidence" value="ECO:0007669"/>
    <property type="project" value="InterPro"/>
</dbReference>
<dbReference type="Proteomes" id="UP000756346">
    <property type="component" value="Unassembled WGS sequence"/>
</dbReference>